<accession>A0A1M7SAA1</accession>
<keyword evidence="3" id="KW-0812">Transmembrane</keyword>
<evidence type="ECO:0000256" key="2">
    <source>
        <dbReference type="ARBA" id="ARBA00022448"/>
    </source>
</evidence>
<dbReference type="SUPFAM" id="SSF51735">
    <property type="entry name" value="NAD(P)-binding Rossmann-fold domains"/>
    <property type="match status" value="1"/>
</dbReference>
<evidence type="ECO:0000313" key="5">
    <source>
        <dbReference type="Proteomes" id="UP000184391"/>
    </source>
</evidence>
<dbReference type="PANTHER" id="PTHR42751">
    <property type="entry name" value="SODIUM/HYDROGEN EXCHANGER FAMILY/TRKA DOMAIN PROTEIN"/>
    <property type="match status" value="1"/>
</dbReference>
<dbReference type="Proteomes" id="UP000184391">
    <property type="component" value="Unassembled WGS sequence"/>
</dbReference>
<keyword evidence="3" id="KW-1133">Transmembrane helix</keyword>
<gene>
    <name evidence="4" type="ORF">SAMN02745193_01316</name>
</gene>
<organism evidence="4 5">
    <name type="scientific">Erythrobacter sanguineus</name>
    <dbReference type="NCBI Taxonomy" id="198312"/>
    <lineage>
        <taxon>Bacteria</taxon>
        <taxon>Pseudomonadati</taxon>
        <taxon>Pseudomonadota</taxon>
        <taxon>Alphaproteobacteria</taxon>
        <taxon>Sphingomonadales</taxon>
        <taxon>Erythrobacteraceae</taxon>
        <taxon>Erythrobacter/Porphyrobacter group</taxon>
        <taxon>Erythrobacter</taxon>
    </lineage>
</organism>
<keyword evidence="2" id="KW-0813">Transport</keyword>
<name>A0A1M7SAA1_9SPHN</name>
<protein>
    <recommendedName>
        <fullName evidence="6">TrkA-N domain-containing protein</fullName>
    </recommendedName>
</protein>
<dbReference type="Gene3D" id="3.40.50.720">
    <property type="entry name" value="NAD(P)-binding Rossmann-like Domain"/>
    <property type="match status" value="1"/>
</dbReference>
<sequence length="151" mass="16069">MLIGNPLIVLTIMGAMGYRKRTGFLAGLTVAQISEFSVNFMATGVSIGHVADEALGLVTLVGLVTIAASTYMITFSHKLYQMFEPVLGLFERKGTQAEPDNGPDSSVPHDVILFGLGQYGLGIAGALRDQGKQVLGIDFSPEAVRHARAVF</sequence>
<dbReference type="AlphaFoldDB" id="A0A1M7SAA1"/>
<proteinExistence type="inferred from homology"/>
<reference evidence="5" key="1">
    <citation type="submission" date="2016-12" db="EMBL/GenBank/DDBJ databases">
        <authorList>
            <person name="Varghese N."/>
            <person name="Submissions S."/>
        </authorList>
    </citation>
    <scope>NUCLEOTIDE SEQUENCE [LARGE SCALE GENOMIC DNA]</scope>
    <source>
        <strain evidence="5">DSM 11032</strain>
    </source>
</reference>
<feature type="transmembrane region" description="Helical" evidence="3">
    <location>
        <begin position="54"/>
        <end position="73"/>
    </location>
</feature>
<dbReference type="EMBL" id="FRDF01000006">
    <property type="protein sequence ID" value="SHN55338.1"/>
    <property type="molecule type" value="Genomic_DNA"/>
</dbReference>
<evidence type="ECO:0000256" key="1">
    <source>
        <dbReference type="ARBA" id="ARBA00005551"/>
    </source>
</evidence>
<dbReference type="PANTHER" id="PTHR42751:SF3">
    <property type="entry name" value="SODIUM_GLUTAMATE SYMPORTER"/>
    <property type="match status" value="1"/>
</dbReference>
<feature type="transmembrane region" description="Helical" evidence="3">
    <location>
        <begin position="23"/>
        <end position="42"/>
    </location>
</feature>
<keyword evidence="5" id="KW-1185">Reference proteome</keyword>
<evidence type="ECO:0000313" key="4">
    <source>
        <dbReference type="EMBL" id="SHN55338.1"/>
    </source>
</evidence>
<dbReference type="InterPro" id="IPR036291">
    <property type="entry name" value="NAD(P)-bd_dom_sf"/>
</dbReference>
<keyword evidence="3" id="KW-0472">Membrane</keyword>
<comment type="similarity">
    <text evidence="1">Belongs to the monovalent cation:proton antiporter 2 (CPA2) transporter (TC 2.A.37) family.</text>
</comment>
<dbReference type="Gene3D" id="1.20.1530.20">
    <property type="match status" value="1"/>
</dbReference>
<dbReference type="InterPro" id="IPR038770">
    <property type="entry name" value="Na+/solute_symporter_sf"/>
</dbReference>
<evidence type="ECO:0008006" key="6">
    <source>
        <dbReference type="Google" id="ProtNLM"/>
    </source>
</evidence>
<evidence type="ECO:0000256" key="3">
    <source>
        <dbReference type="SAM" id="Phobius"/>
    </source>
</evidence>
<dbReference type="STRING" id="198312.SAMN02745193_01316"/>